<keyword evidence="6 9" id="KW-0472">Membrane</keyword>
<accession>A0A8J2NRC4</accession>
<evidence type="ECO:0000313" key="12">
    <source>
        <dbReference type="EMBL" id="CAG7722897.1"/>
    </source>
</evidence>
<gene>
    <name evidence="12" type="ORF">AFUS01_LOCUS12007</name>
</gene>
<dbReference type="OrthoDB" id="6506757at2759"/>
<evidence type="ECO:0000256" key="4">
    <source>
        <dbReference type="ARBA" id="ARBA00022692"/>
    </source>
</evidence>
<dbReference type="PANTHER" id="PTHR42643">
    <property type="entry name" value="IONOTROPIC RECEPTOR 20A-RELATED"/>
    <property type="match status" value="1"/>
</dbReference>
<feature type="chain" id="PRO_5035295369" description="Ionotropic glutamate receptor C-terminal domain-containing protein" evidence="10">
    <location>
        <begin position="25"/>
        <end position="683"/>
    </location>
</feature>
<feature type="domain" description="Ionotropic glutamate receptor C-terminal" evidence="11">
    <location>
        <begin position="355"/>
        <end position="626"/>
    </location>
</feature>
<dbReference type="InterPro" id="IPR001320">
    <property type="entry name" value="Iontro_rcpt_C"/>
</dbReference>
<evidence type="ECO:0000256" key="6">
    <source>
        <dbReference type="ARBA" id="ARBA00023136"/>
    </source>
</evidence>
<dbReference type="InterPro" id="IPR052192">
    <property type="entry name" value="Insect_Ionotropic_Sensory_Rcpt"/>
</dbReference>
<keyword evidence="13" id="KW-1185">Reference proteome</keyword>
<evidence type="ECO:0000256" key="1">
    <source>
        <dbReference type="ARBA" id="ARBA00004651"/>
    </source>
</evidence>
<dbReference type="GO" id="GO:0005886">
    <property type="term" value="C:plasma membrane"/>
    <property type="evidence" value="ECO:0007669"/>
    <property type="project" value="UniProtKB-SubCell"/>
</dbReference>
<keyword evidence="10" id="KW-0732">Signal</keyword>
<sequence>MDKRSAGISIFLLTCYFVIRPAQSLVYESKKYIQQTLKDNNLQNCVKIYITLADTNSLPTTPELSNQLSPTTISRDDTNSEIYYSMNFESSTTLEDLKLMNSNLKSFFLGANRRHESNCAVIFLSAEFLQPSSVNQIMSQVLSQTNAIISVEQHLFVFTSKTREISTGLLLSDFSQNIKRKIFIVTNKNLVDFYMLCHYCNLGSPQIIKISEKSITSKVFLAAATNFNGKIFRVAAPRIVPRIELKKTDNGKFIPVRGVYKTVYHHLMKKYNFTYEIFPSSGGGTGLRLPNGTWIGAVGDIVNGLADFGLVSTTTYERRSLIDLAFPVEYEFLTFTLERQKRTLTWKSILWSFTSTMWLLICLSIKLSILVLLLLMKVSRKSNVRKKWEFAWPITYITGTLVDQNVRGPRSNSARLFVPCWLFFALIISTLYRSKLLSLLGFPVIEPVPETFKELSNSNYHYGLQYLGGAAFNTFKTSENGIYKTIFNKMSIEKNPVACIQKTKNNKFSCIGYHGFAEWIVNQHMSDRYGRHSLIVSSTSSFFIPVGIIMKKYATYLQEFNAFIQPAVESGLVPEWFKQDFSSVRTRRLISEKEKNTTTVFQDEESVTALKIQQFAGAYVALALGVILATISFSVEFRSRFPLGLLQSRMGPLTVDLHNLLSSNSPPTHSILTTRPRLIVTWG</sequence>
<reference evidence="12" key="1">
    <citation type="submission" date="2021-06" db="EMBL/GenBank/DDBJ databases">
        <authorList>
            <person name="Hodson N. C."/>
            <person name="Mongue J. A."/>
            <person name="Jaron S. K."/>
        </authorList>
    </citation>
    <scope>NUCLEOTIDE SEQUENCE</scope>
</reference>
<comment type="similarity">
    <text evidence="2">Belongs to the glutamate-gated ion channel (TC 1.A.10.1) family.</text>
</comment>
<evidence type="ECO:0000256" key="10">
    <source>
        <dbReference type="SAM" id="SignalP"/>
    </source>
</evidence>
<evidence type="ECO:0000256" key="2">
    <source>
        <dbReference type="ARBA" id="ARBA00008685"/>
    </source>
</evidence>
<dbReference type="GO" id="GO:0015276">
    <property type="term" value="F:ligand-gated monoatomic ion channel activity"/>
    <property type="evidence" value="ECO:0007669"/>
    <property type="project" value="InterPro"/>
</dbReference>
<name>A0A8J2NRC4_9HEXA</name>
<keyword evidence="5 9" id="KW-1133">Transmembrane helix</keyword>
<feature type="transmembrane region" description="Helical" evidence="9">
    <location>
        <begin position="616"/>
        <end position="635"/>
    </location>
</feature>
<dbReference type="Proteomes" id="UP000708208">
    <property type="component" value="Unassembled WGS sequence"/>
</dbReference>
<protein>
    <recommendedName>
        <fullName evidence="11">Ionotropic glutamate receptor C-terminal domain-containing protein</fullName>
    </recommendedName>
</protein>
<comment type="subcellular location">
    <subcellularLocation>
        <location evidence="1">Cell membrane</location>
        <topology evidence="1">Multi-pass membrane protein</topology>
    </subcellularLocation>
</comment>
<feature type="signal peptide" evidence="10">
    <location>
        <begin position="1"/>
        <end position="24"/>
    </location>
</feature>
<feature type="transmembrane region" description="Helical" evidence="9">
    <location>
        <begin position="349"/>
        <end position="376"/>
    </location>
</feature>
<keyword evidence="4 9" id="KW-0812">Transmembrane</keyword>
<dbReference type="PANTHER" id="PTHR42643:SF24">
    <property type="entry name" value="IONOTROPIC RECEPTOR 60A"/>
    <property type="match status" value="1"/>
</dbReference>
<evidence type="ECO:0000259" key="11">
    <source>
        <dbReference type="Pfam" id="PF00060"/>
    </source>
</evidence>
<dbReference type="AlphaFoldDB" id="A0A8J2NRC4"/>
<keyword evidence="7" id="KW-0675">Receptor</keyword>
<evidence type="ECO:0000256" key="8">
    <source>
        <dbReference type="ARBA" id="ARBA00023180"/>
    </source>
</evidence>
<dbReference type="Pfam" id="PF00060">
    <property type="entry name" value="Lig_chan"/>
    <property type="match status" value="1"/>
</dbReference>
<evidence type="ECO:0000313" key="13">
    <source>
        <dbReference type="Proteomes" id="UP000708208"/>
    </source>
</evidence>
<evidence type="ECO:0000256" key="7">
    <source>
        <dbReference type="ARBA" id="ARBA00023170"/>
    </source>
</evidence>
<dbReference type="GO" id="GO:0050906">
    <property type="term" value="P:detection of stimulus involved in sensory perception"/>
    <property type="evidence" value="ECO:0007669"/>
    <property type="project" value="UniProtKB-ARBA"/>
</dbReference>
<proteinExistence type="inferred from homology"/>
<comment type="caution">
    <text evidence="12">The sequence shown here is derived from an EMBL/GenBank/DDBJ whole genome shotgun (WGS) entry which is preliminary data.</text>
</comment>
<evidence type="ECO:0000256" key="5">
    <source>
        <dbReference type="ARBA" id="ARBA00022989"/>
    </source>
</evidence>
<keyword evidence="8" id="KW-0325">Glycoprotein</keyword>
<dbReference type="EMBL" id="CAJVCH010093477">
    <property type="protein sequence ID" value="CAG7722897.1"/>
    <property type="molecule type" value="Genomic_DNA"/>
</dbReference>
<evidence type="ECO:0000256" key="9">
    <source>
        <dbReference type="SAM" id="Phobius"/>
    </source>
</evidence>
<organism evidence="12 13">
    <name type="scientific">Allacma fusca</name>
    <dbReference type="NCBI Taxonomy" id="39272"/>
    <lineage>
        <taxon>Eukaryota</taxon>
        <taxon>Metazoa</taxon>
        <taxon>Ecdysozoa</taxon>
        <taxon>Arthropoda</taxon>
        <taxon>Hexapoda</taxon>
        <taxon>Collembola</taxon>
        <taxon>Symphypleona</taxon>
        <taxon>Sminthuridae</taxon>
        <taxon>Allacma</taxon>
    </lineage>
</organism>
<evidence type="ECO:0000256" key="3">
    <source>
        <dbReference type="ARBA" id="ARBA00022475"/>
    </source>
</evidence>
<feature type="transmembrane region" description="Helical" evidence="9">
    <location>
        <begin position="414"/>
        <end position="432"/>
    </location>
</feature>
<keyword evidence="3" id="KW-1003">Cell membrane</keyword>